<feature type="compositionally biased region" description="Low complexity" evidence="1">
    <location>
        <begin position="106"/>
        <end position="134"/>
    </location>
</feature>
<reference evidence="2" key="1">
    <citation type="submission" date="2013-10" db="EMBL/GenBank/DDBJ databases">
        <title>Genomic analysis of the causative agents of coccidiosis in chickens.</title>
        <authorList>
            <person name="Reid A.J."/>
            <person name="Blake D."/>
            <person name="Billington K."/>
            <person name="Browne H."/>
            <person name="Dunn M."/>
            <person name="Hung S."/>
            <person name="Kawahara F."/>
            <person name="Miranda-Saavedra D."/>
            <person name="Mourier T."/>
            <person name="Nagra H."/>
            <person name="Otto T.D."/>
            <person name="Rawlings N."/>
            <person name="Sanchez A."/>
            <person name="Sanders M."/>
            <person name="Subramaniam C."/>
            <person name="Tay Y."/>
            <person name="Dear P."/>
            <person name="Doerig C."/>
            <person name="Gruber A."/>
            <person name="Parkinson J."/>
            <person name="Shirley M."/>
            <person name="Wan K.L."/>
            <person name="Berriman M."/>
            <person name="Tomley F."/>
            <person name="Pain A."/>
        </authorList>
    </citation>
    <scope>NUCLEOTIDE SEQUENCE [LARGE SCALE GENOMIC DNA]</scope>
    <source>
        <strain evidence="2">Houghton</strain>
    </source>
</reference>
<gene>
    <name evidence="2" type="ORF">EMH_0092790</name>
</gene>
<dbReference type="GeneID" id="60404583"/>
<dbReference type="AlphaFoldDB" id="U6KCX8"/>
<dbReference type="VEuPathDB" id="ToxoDB:EMH_0092790"/>
<dbReference type="EMBL" id="HG733417">
    <property type="protein sequence ID" value="CDJ35814.1"/>
    <property type="molecule type" value="Genomic_DNA"/>
</dbReference>
<proteinExistence type="predicted"/>
<feature type="compositionally biased region" description="Low complexity" evidence="1">
    <location>
        <begin position="83"/>
        <end position="99"/>
    </location>
</feature>
<protein>
    <submittedName>
        <fullName evidence="2">Uncharacterized protein</fullName>
    </submittedName>
</protein>
<dbReference type="RefSeq" id="XP_037878103.1">
    <property type="nucleotide sequence ID" value="XM_038022249.1"/>
</dbReference>
<keyword evidence="3" id="KW-1185">Reference proteome</keyword>
<name>U6KCX8_9EIME</name>
<organism evidence="2 3">
    <name type="scientific">Eimeria mitis</name>
    <dbReference type="NCBI Taxonomy" id="44415"/>
    <lineage>
        <taxon>Eukaryota</taxon>
        <taxon>Sar</taxon>
        <taxon>Alveolata</taxon>
        <taxon>Apicomplexa</taxon>
        <taxon>Conoidasida</taxon>
        <taxon>Coccidia</taxon>
        <taxon>Eucoccidiorida</taxon>
        <taxon>Eimeriorina</taxon>
        <taxon>Eimeriidae</taxon>
        <taxon>Eimeria</taxon>
    </lineage>
</organism>
<evidence type="ECO:0000313" key="2">
    <source>
        <dbReference type="EMBL" id="CDJ35814.1"/>
    </source>
</evidence>
<feature type="region of interest" description="Disordered" evidence="1">
    <location>
        <begin position="75"/>
        <end position="140"/>
    </location>
</feature>
<reference evidence="2" key="2">
    <citation type="submission" date="2013-10" db="EMBL/GenBank/DDBJ databases">
        <authorList>
            <person name="Aslett M."/>
        </authorList>
    </citation>
    <scope>NUCLEOTIDE SEQUENCE [LARGE SCALE GENOMIC DNA]</scope>
    <source>
        <strain evidence="2">Houghton</strain>
    </source>
</reference>
<accession>U6KCX8</accession>
<sequence length="140" mass="14697">MLRMELTLNVEDVNVEDGADAYVALQKISELKDLTPLSEGSAQWWTDGLEASGVYIHHNKLAMLKREIGCTFPAAAAAAKRQNSSNSSSSSSSSSNKNNTSKDKSTSSSKNNSNNNDSNKNSSSSNSSSSSSSSGEANGP</sequence>
<dbReference type="Proteomes" id="UP000030744">
    <property type="component" value="Unassembled WGS sequence"/>
</dbReference>
<evidence type="ECO:0000256" key="1">
    <source>
        <dbReference type="SAM" id="MobiDB-lite"/>
    </source>
</evidence>
<evidence type="ECO:0000313" key="3">
    <source>
        <dbReference type="Proteomes" id="UP000030744"/>
    </source>
</evidence>